<evidence type="ECO:0000313" key="4">
    <source>
        <dbReference type="Proteomes" id="UP000068016"/>
    </source>
</evidence>
<dbReference type="InterPro" id="IPR025293">
    <property type="entry name" value="YfiR/HmsC-like"/>
</dbReference>
<proteinExistence type="predicted"/>
<evidence type="ECO:0000313" key="2">
    <source>
        <dbReference type="EMBL" id="KAB0678910.1"/>
    </source>
</evidence>
<evidence type="ECO:0000313" key="5">
    <source>
        <dbReference type="Proteomes" id="UP000473571"/>
    </source>
</evidence>
<dbReference type="RefSeq" id="WP_059769092.1">
    <property type="nucleotide sequence ID" value="NZ_CABVPO010000009.1"/>
</dbReference>
<evidence type="ECO:0000256" key="1">
    <source>
        <dbReference type="SAM" id="Phobius"/>
    </source>
</evidence>
<dbReference type="GeneID" id="46198216"/>
<dbReference type="EMBL" id="LPLZ01000069">
    <property type="protein sequence ID" value="KWN07748.1"/>
    <property type="molecule type" value="Genomic_DNA"/>
</dbReference>
<dbReference type="AlphaFoldDB" id="A0A106NCI5"/>
<comment type="caution">
    <text evidence="3">The sequence shown here is derived from an EMBL/GenBank/DDBJ whole genome shotgun (WGS) entry which is preliminary data.</text>
</comment>
<feature type="transmembrane region" description="Helical" evidence="1">
    <location>
        <begin position="42"/>
        <end position="62"/>
    </location>
</feature>
<gene>
    <name evidence="2" type="ORF">F7R13_11995</name>
    <name evidence="3" type="ORF">WT83_24475</name>
</gene>
<organism evidence="3 4">
    <name type="scientific">Burkholderia territorii</name>
    <dbReference type="NCBI Taxonomy" id="1503055"/>
    <lineage>
        <taxon>Bacteria</taxon>
        <taxon>Pseudomonadati</taxon>
        <taxon>Pseudomonadota</taxon>
        <taxon>Betaproteobacteria</taxon>
        <taxon>Burkholderiales</taxon>
        <taxon>Burkholderiaceae</taxon>
        <taxon>Burkholderia</taxon>
        <taxon>Burkholderia cepacia complex</taxon>
    </lineage>
</organism>
<keyword evidence="1" id="KW-0812">Transmembrane</keyword>
<reference evidence="3 4" key="1">
    <citation type="submission" date="2015-11" db="EMBL/GenBank/DDBJ databases">
        <title>Expanding the genomic diversity of Burkholderia species for the development of highly accurate diagnostics.</title>
        <authorList>
            <person name="Sahl J."/>
            <person name="Keim P."/>
            <person name="Wagner D."/>
        </authorList>
    </citation>
    <scope>NUCLEOTIDE SEQUENCE [LARGE SCALE GENOMIC DNA]</scope>
    <source>
        <strain evidence="3 4">MSMB793WGS</strain>
    </source>
</reference>
<dbReference type="KEGG" id="btei:WS51_08375"/>
<keyword evidence="1" id="KW-1133">Transmembrane helix</keyword>
<name>A0A106NCI5_9BURK</name>
<sequence length="235" mass="24252">MDASVCAAAANHAAAPTPVGAAAIAARTASGRTGRVTRLRHAFIAIVCVLSVVPAVLAGAPADADAPNETVQLAATTTPAGPASPAFSSHDSAVRQVVLGIVSFTRWPTTPVRLHLCVTGRPDYAGELTDTMQAGSTVLDVQRIRVDDPALGLACDVVYLGALGTDERKRVRAALAGHPVLTIGEHDPSCTAGSMFCLTVEGEHVTFDINLDAVARSGVRVHPNVLNLARRTLTP</sequence>
<reference evidence="2 5" key="2">
    <citation type="submission" date="2019-09" db="EMBL/GenBank/DDBJ databases">
        <title>Draft genome sequences of 48 bacterial type strains from the CCUG.</title>
        <authorList>
            <person name="Tunovic T."/>
            <person name="Pineiro-Iglesias B."/>
            <person name="Unosson C."/>
            <person name="Inganas E."/>
            <person name="Ohlen M."/>
            <person name="Cardew S."/>
            <person name="Jensie-Markopoulos S."/>
            <person name="Salva-Serra F."/>
            <person name="Jaen-Luchoro D."/>
            <person name="Karlsson R."/>
            <person name="Svensson-Stadler L."/>
            <person name="Chun J."/>
            <person name="Moore E."/>
        </authorList>
    </citation>
    <scope>NUCLEOTIDE SEQUENCE [LARGE SCALE GENOMIC DNA]</scope>
    <source>
        <strain evidence="2 5">CCUG 65687</strain>
    </source>
</reference>
<dbReference type="Pfam" id="PF13689">
    <property type="entry name" value="DUF4154"/>
    <property type="match status" value="1"/>
</dbReference>
<evidence type="ECO:0000313" key="3">
    <source>
        <dbReference type="EMBL" id="KWN07748.1"/>
    </source>
</evidence>
<dbReference type="Proteomes" id="UP000068016">
    <property type="component" value="Unassembled WGS sequence"/>
</dbReference>
<protein>
    <submittedName>
        <fullName evidence="2">YfiR family protein</fullName>
    </submittedName>
</protein>
<accession>A0A106NCI5</accession>
<dbReference type="EMBL" id="VZOL01000115">
    <property type="protein sequence ID" value="KAB0678910.1"/>
    <property type="molecule type" value="Genomic_DNA"/>
</dbReference>
<keyword evidence="1" id="KW-0472">Membrane</keyword>
<dbReference type="Proteomes" id="UP000473571">
    <property type="component" value="Unassembled WGS sequence"/>
</dbReference>